<proteinExistence type="predicted"/>
<comment type="caution">
    <text evidence="1">The sequence shown here is derived from an EMBL/GenBank/DDBJ whole genome shotgun (WGS) entry which is preliminary data.</text>
</comment>
<name>A0AAV9FJD8_ACOCL</name>
<dbReference type="Proteomes" id="UP001180020">
    <property type="component" value="Unassembled WGS sequence"/>
</dbReference>
<evidence type="ECO:0000313" key="2">
    <source>
        <dbReference type="Proteomes" id="UP001180020"/>
    </source>
</evidence>
<sequence>MWWWKRKLESSYYWRVVFGVVEVAEYLHGVLKGVELWRDLEAIGEEVGLKGGEGAMVQHSPFGQQKNGVDG</sequence>
<accession>A0AAV9FJD8</accession>
<protein>
    <submittedName>
        <fullName evidence="1">Uncharacterized protein</fullName>
    </submittedName>
</protein>
<evidence type="ECO:0000313" key="1">
    <source>
        <dbReference type="EMBL" id="KAK1326151.1"/>
    </source>
</evidence>
<keyword evidence="2" id="KW-1185">Reference proteome</keyword>
<reference evidence="1" key="2">
    <citation type="submission" date="2023-06" db="EMBL/GenBank/DDBJ databases">
        <authorList>
            <person name="Ma L."/>
            <person name="Liu K.-W."/>
            <person name="Li Z."/>
            <person name="Hsiao Y.-Y."/>
            <person name="Qi Y."/>
            <person name="Fu T."/>
            <person name="Tang G."/>
            <person name="Zhang D."/>
            <person name="Sun W.-H."/>
            <person name="Liu D.-K."/>
            <person name="Li Y."/>
            <person name="Chen G.-Z."/>
            <person name="Liu X.-D."/>
            <person name="Liao X.-Y."/>
            <person name="Jiang Y.-T."/>
            <person name="Yu X."/>
            <person name="Hao Y."/>
            <person name="Huang J."/>
            <person name="Zhao X.-W."/>
            <person name="Ke S."/>
            <person name="Chen Y.-Y."/>
            <person name="Wu W.-L."/>
            <person name="Hsu J.-L."/>
            <person name="Lin Y.-F."/>
            <person name="Huang M.-D."/>
            <person name="Li C.-Y."/>
            <person name="Huang L."/>
            <person name="Wang Z.-W."/>
            <person name="Zhao X."/>
            <person name="Zhong W.-Y."/>
            <person name="Peng D.-H."/>
            <person name="Ahmad S."/>
            <person name="Lan S."/>
            <person name="Zhang J.-S."/>
            <person name="Tsai W.-C."/>
            <person name="Van De Peer Y."/>
            <person name="Liu Z.-J."/>
        </authorList>
    </citation>
    <scope>NUCLEOTIDE SEQUENCE</scope>
    <source>
        <strain evidence="1">CP</strain>
        <tissue evidence="1">Leaves</tissue>
    </source>
</reference>
<dbReference type="EMBL" id="JAUJYO010000001">
    <property type="protein sequence ID" value="KAK1326151.1"/>
    <property type="molecule type" value="Genomic_DNA"/>
</dbReference>
<organism evidence="1 2">
    <name type="scientific">Acorus calamus</name>
    <name type="common">Sweet flag</name>
    <dbReference type="NCBI Taxonomy" id="4465"/>
    <lineage>
        <taxon>Eukaryota</taxon>
        <taxon>Viridiplantae</taxon>
        <taxon>Streptophyta</taxon>
        <taxon>Embryophyta</taxon>
        <taxon>Tracheophyta</taxon>
        <taxon>Spermatophyta</taxon>
        <taxon>Magnoliopsida</taxon>
        <taxon>Liliopsida</taxon>
        <taxon>Acoraceae</taxon>
        <taxon>Acorus</taxon>
    </lineage>
</organism>
<reference evidence="1" key="1">
    <citation type="journal article" date="2023" name="Nat. Commun.">
        <title>Diploid and tetraploid genomes of Acorus and the evolution of monocots.</title>
        <authorList>
            <person name="Ma L."/>
            <person name="Liu K.W."/>
            <person name="Li Z."/>
            <person name="Hsiao Y.Y."/>
            <person name="Qi Y."/>
            <person name="Fu T."/>
            <person name="Tang G.D."/>
            <person name="Zhang D."/>
            <person name="Sun W.H."/>
            <person name="Liu D.K."/>
            <person name="Li Y."/>
            <person name="Chen G.Z."/>
            <person name="Liu X.D."/>
            <person name="Liao X.Y."/>
            <person name="Jiang Y.T."/>
            <person name="Yu X."/>
            <person name="Hao Y."/>
            <person name="Huang J."/>
            <person name="Zhao X.W."/>
            <person name="Ke S."/>
            <person name="Chen Y.Y."/>
            <person name="Wu W.L."/>
            <person name="Hsu J.L."/>
            <person name="Lin Y.F."/>
            <person name="Huang M.D."/>
            <person name="Li C.Y."/>
            <person name="Huang L."/>
            <person name="Wang Z.W."/>
            <person name="Zhao X."/>
            <person name="Zhong W.Y."/>
            <person name="Peng D.H."/>
            <person name="Ahmad S."/>
            <person name="Lan S."/>
            <person name="Zhang J.S."/>
            <person name="Tsai W.C."/>
            <person name="Van de Peer Y."/>
            <person name="Liu Z.J."/>
        </authorList>
    </citation>
    <scope>NUCLEOTIDE SEQUENCE</scope>
    <source>
        <strain evidence="1">CP</strain>
    </source>
</reference>
<dbReference type="AlphaFoldDB" id="A0AAV9FJD8"/>
<gene>
    <name evidence="1" type="ORF">QJS10_CPA01g02261</name>
</gene>